<sequence length="266" mass="28827">MASKIVLITGANTGIGFQIVRALCSSNQAYSIIVGGRSTLKVQHAIRAIESEFPSTASQLFPLEIDIEHDDQIQRAFSEVQAKFGRLDALVNNAGASFDLDPTTGTMTERDMWNKTWNVNVVGTHMLTSTFVPLLLQSTDPRVLFISSGTSSLTGTDNRALAINQFPAKGWPKAPGFSFPAYRSSKCGLNMVMREWDRILKEDGVKVWGIAPGFLATGLAGVGEEELKKRGAGDPAVAGPFIRAVLEGEWDTDVGRVVSRNGVQPW</sequence>
<dbReference type="Gene3D" id="3.40.50.720">
    <property type="entry name" value="NAD(P)-binding Rossmann-like Domain"/>
    <property type="match status" value="1"/>
</dbReference>
<dbReference type="InterPro" id="IPR002347">
    <property type="entry name" value="SDR_fam"/>
</dbReference>
<name>A1C5J2_ASPCL</name>
<dbReference type="HOGENOM" id="CLU_010194_9_0_1"/>
<dbReference type="GeneID" id="4708419"/>
<dbReference type="eggNOG" id="KOG1208">
    <property type="taxonomic scope" value="Eukaryota"/>
</dbReference>
<proteinExistence type="inferred from homology"/>
<dbReference type="Pfam" id="PF00106">
    <property type="entry name" value="adh_short"/>
    <property type="match status" value="2"/>
</dbReference>
<dbReference type="VEuPathDB" id="FungiDB:ACLA_003730"/>
<protein>
    <submittedName>
        <fullName evidence="3">Short chain dehydrogenase, putative</fullName>
    </submittedName>
</protein>
<dbReference type="FunFam" id="3.40.50.720:FF:000922">
    <property type="entry name" value="Uncharacterized protein"/>
    <property type="match status" value="1"/>
</dbReference>
<evidence type="ECO:0000256" key="2">
    <source>
        <dbReference type="ARBA" id="ARBA00023002"/>
    </source>
</evidence>
<evidence type="ECO:0000256" key="1">
    <source>
        <dbReference type="ARBA" id="ARBA00006484"/>
    </source>
</evidence>
<dbReference type="RefSeq" id="XP_001276386.1">
    <property type="nucleotide sequence ID" value="XM_001276385.1"/>
</dbReference>
<dbReference type="PRINTS" id="PR00081">
    <property type="entry name" value="GDHRDH"/>
</dbReference>
<dbReference type="OrthoDB" id="1933717at2759"/>
<dbReference type="OMA" id="REWHRML"/>
<evidence type="ECO:0000313" key="3">
    <source>
        <dbReference type="EMBL" id="EAW14960.1"/>
    </source>
</evidence>
<dbReference type="PANTHER" id="PTHR43008:SF8">
    <property type="entry name" value="BENZIL REDUCTASE ((S)-BENZOIN FORMING) IRC24"/>
    <property type="match status" value="1"/>
</dbReference>
<reference evidence="3 4" key="1">
    <citation type="journal article" date="2008" name="PLoS Genet.">
        <title>Genomic islands in the pathogenic filamentous fungus Aspergillus fumigatus.</title>
        <authorList>
            <person name="Fedorova N.D."/>
            <person name="Khaldi N."/>
            <person name="Joardar V.S."/>
            <person name="Maiti R."/>
            <person name="Amedeo P."/>
            <person name="Anderson M.J."/>
            <person name="Crabtree J."/>
            <person name="Silva J.C."/>
            <person name="Badger J.H."/>
            <person name="Albarraq A."/>
            <person name="Angiuoli S."/>
            <person name="Bussey H."/>
            <person name="Bowyer P."/>
            <person name="Cotty P.J."/>
            <person name="Dyer P.S."/>
            <person name="Egan A."/>
            <person name="Galens K."/>
            <person name="Fraser-Liggett C.M."/>
            <person name="Haas B.J."/>
            <person name="Inman J.M."/>
            <person name="Kent R."/>
            <person name="Lemieux S."/>
            <person name="Malavazi I."/>
            <person name="Orvis J."/>
            <person name="Roemer T."/>
            <person name="Ronning C.M."/>
            <person name="Sundaram J.P."/>
            <person name="Sutton G."/>
            <person name="Turner G."/>
            <person name="Venter J.C."/>
            <person name="White O.R."/>
            <person name="Whitty B.R."/>
            <person name="Youngman P."/>
            <person name="Wolfe K.H."/>
            <person name="Goldman G.H."/>
            <person name="Wortman J.R."/>
            <person name="Jiang B."/>
            <person name="Denning D.W."/>
            <person name="Nierman W.C."/>
        </authorList>
    </citation>
    <scope>NUCLEOTIDE SEQUENCE [LARGE SCALE GENOMIC DNA]</scope>
    <source>
        <strain evidence="4">ATCC 1007 / CBS 513.65 / DSM 816 / NCTC 3887 / NRRL 1</strain>
    </source>
</reference>
<comment type="similarity">
    <text evidence="1">Belongs to the short-chain dehydrogenases/reductases (SDR) family.</text>
</comment>
<dbReference type="KEGG" id="act:ACLA_003730"/>
<keyword evidence="4" id="KW-1185">Reference proteome</keyword>
<dbReference type="SUPFAM" id="SSF51735">
    <property type="entry name" value="NAD(P)-binding Rossmann-fold domains"/>
    <property type="match status" value="1"/>
</dbReference>
<dbReference type="InterPro" id="IPR036291">
    <property type="entry name" value="NAD(P)-bd_dom_sf"/>
</dbReference>
<organism evidence="3 4">
    <name type="scientific">Aspergillus clavatus (strain ATCC 1007 / CBS 513.65 / DSM 816 / NCTC 3887 / NRRL 1 / QM 1276 / 107)</name>
    <dbReference type="NCBI Taxonomy" id="344612"/>
    <lineage>
        <taxon>Eukaryota</taxon>
        <taxon>Fungi</taxon>
        <taxon>Dikarya</taxon>
        <taxon>Ascomycota</taxon>
        <taxon>Pezizomycotina</taxon>
        <taxon>Eurotiomycetes</taxon>
        <taxon>Eurotiomycetidae</taxon>
        <taxon>Eurotiales</taxon>
        <taxon>Aspergillaceae</taxon>
        <taxon>Aspergillus</taxon>
        <taxon>Aspergillus subgen. Fumigati</taxon>
    </lineage>
</organism>
<dbReference type="GO" id="GO:0050664">
    <property type="term" value="F:oxidoreductase activity, acting on NAD(P)H, oxygen as acceptor"/>
    <property type="evidence" value="ECO:0007669"/>
    <property type="project" value="TreeGrafter"/>
</dbReference>
<keyword evidence="2" id="KW-0560">Oxidoreductase</keyword>
<evidence type="ECO:0000313" key="4">
    <source>
        <dbReference type="Proteomes" id="UP000006701"/>
    </source>
</evidence>
<dbReference type="AlphaFoldDB" id="A1C5J2"/>
<accession>A1C5J2</accession>
<dbReference type="GO" id="GO:0016616">
    <property type="term" value="F:oxidoreductase activity, acting on the CH-OH group of donors, NAD or NADP as acceptor"/>
    <property type="evidence" value="ECO:0007669"/>
    <property type="project" value="UniProtKB-ARBA"/>
</dbReference>
<dbReference type="Proteomes" id="UP000006701">
    <property type="component" value="Unassembled WGS sequence"/>
</dbReference>
<dbReference type="EMBL" id="DS027004">
    <property type="protein sequence ID" value="EAW14960.1"/>
    <property type="molecule type" value="Genomic_DNA"/>
</dbReference>
<dbReference type="PANTHER" id="PTHR43008">
    <property type="entry name" value="BENZIL REDUCTASE"/>
    <property type="match status" value="1"/>
</dbReference>
<gene>
    <name evidence="3" type="ORF">ACLA_003730</name>
</gene>